<keyword evidence="3 5" id="KW-1133">Transmembrane helix</keyword>
<dbReference type="AlphaFoldDB" id="A0AAU9CQC2"/>
<dbReference type="Pfam" id="PF02361">
    <property type="entry name" value="CbiQ"/>
    <property type="match status" value="1"/>
</dbReference>
<organism evidence="6 7">
    <name type="scientific">Xylocopilactobacillus apis</name>
    <dbReference type="NCBI Taxonomy" id="2932183"/>
    <lineage>
        <taxon>Bacteria</taxon>
        <taxon>Bacillati</taxon>
        <taxon>Bacillota</taxon>
        <taxon>Bacilli</taxon>
        <taxon>Lactobacillales</taxon>
        <taxon>Lactobacillaceae</taxon>
        <taxon>Xylocopilactobacillus</taxon>
    </lineage>
</organism>
<dbReference type="CDD" id="cd16914">
    <property type="entry name" value="EcfT"/>
    <property type="match status" value="1"/>
</dbReference>
<evidence type="ECO:0008006" key="8">
    <source>
        <dbReference type="Google" id="ProtNLM"/>
    </source>
</evidence>
<evidence type="ECO:0000256" key="1">
    <source>
        <dbReference type="ARBA" id="ARBA00004141"/>
    </source>
</evidence>
<evidence type="ECO:0000313" key="6">
    <source>
        <dbReference type="EMBL" id="BDR56137.1"/>
    </source>
</evidence>
<dbReference type="GO" id="GO:0005886">
    <property type="term" value="C:plasma membrane"/>
    <property type="evidence" value="ECO:0007669"/>
    <property type="project" value="UniProtKB-ARBA"/>
</dbReference>
<dbReference type="EMBL" id="AP026801">
    <property type="protein sequence ID" value="BDR56137.1"/>
    <property type="molecule type" value="Genomic_DNA"/>
</dbReference>
<comment type="subcellular location">
    <subcellularLocation>
        <location evidence="1">Membrane</location>
        <topology evidence="1">Multi-pass membrane protein</topology>
    </subcellularLocation>
</comment>
<dbReference type="PANTHER" id="PTHR33514">
    <property type="entry name" value="PROTEIN ABCI12, CHLOROPLASTIC"/>
    <property type="match status" value="1"/>
</dbReference>
<feature type="transmembrane region" description="Helical" evidence="5">
    <location>
        <begin position="136"/>
        <end position="152"/>
    </location>
</feature>
<evidence type="ECO:0000256" key="2">
    <source>
        <dbReference type="ARBA" id="ARBA00022692"/>
    </source>
</evidence>
<gene>
    <name evidence="6" type="ORF">KIMC2_06990</name>
</gene>
<feature type="transmembrane region" description="Helical" evidence="5">
    <location>
        <begin position="230"/>
        <end position="247"/>
    </location>
</feature>
<sequence>MKLINRIDGRTKLITWILLTLLMFNFHYYFQYLVMIILLGLTVFTELNSSERGQIFRHWKLILILPILNLLINLFFVNGPVIWRWGWLKLTNLDLQIFIRLIILLILALGLIVITSPEEMALAVGKIAHDITLGHYNGLGIPLVIIIMSSFINEFQETFRSVRYAYTLRNSKTDSSYLKRAMNYIFMLQPVILIALRKADRVSDALIAKGYHRGARLFNYQEIKYHRRDYLIYLGLFIFILFNQLKFTF</sequence>
<evidence type="ECO:0000256" key="5">
    <source>
        <dbReference type="SAM" id="Phobius"/>
    </source>
</evidence>
<dbReference type="KEGG" id="xak:KIMC2_06990"/>
<protein>
    <recommendedName>
        <fullName evidence="8">Energy-coupling factor transporter transmembrane protein EcfT</fullName>
    </recommendedName>
</protein>
<evidence type="ECO:0000256" key="4">
    <source>
        <dbReference type="ARBA" id="ARBA00023136"/>
    </source>
</evidence>
<reference evidence="6 7" key="1">
    <citation type="journal article" date="2023" name="Microbiol. Spectr.">
        <title>Symbiosis of Carpenter Bees with Uncharacterized Lactic Acid Bacteria Showing NAD Auxotrophy.</title>
        <authorList>
            <person name="Kawasaki S."/>
            <person name="Ozawa K."/>
            <person name="Mori T."/>
            <person name="Yamamoto A."/>
            <person name="Ito M."/>
            <person name="Ohkuma M."/>
            <person name="Sakamoto M."/>
            <person name="Matsutani M."/>
        </authorList>
    </citation>
    <scope>NUCLEOTIDE SEQUENCE [LARGE SCALE GENOMIC DNA]</scope>
    <source>
        <strain evidence="6 7">KimC2</strain>
    </source>
</reference>
<proteinExistence type="predicted"/>
<accession>A0AAU9CQC2</accession>
<name>A0AAU9CQC2_9LACO</name>
<feature type="transmembrane region" description="Helical" evidence="5">
    <location>
        <begin position="59"/>
        <end position="77"/>
    </location>
</feature>
<feature type="transmembrane region" description="Helical" evidence="5">
    <location>
        <begin position="97"/>
        <end position="115"/>
    </location>
</feature>
<keyword evidence="4 5" id="KW-0472">Membrane</keyword>
<dbReference type="PANTHER" id="PTHR33514:SF13">
    <property type="entry name" value="PROTEIN ABCI12, CHLOROPLASTIC"/>
    <property type="match status" value="1"/>
</dbReference>
<evidence type="ECO:0000256" key="3">
    <source>
        <dbReference type="ARBA" id="ARBA00022989"/>
    </source>
</evidence>
<dbReference type="Proteomes" id="UP001321804">
    <property type="component" value="Chromosome"/>
</dbReference>
<keyword evidence="2 5" id="KW-0812">Transmembrane</keyword>
<dbReference type="InterPro" id="IPR003339">
    <property type="entry name" value="ABC/ECF_trnsptr_transmembrane"/>
</dbReference>
<keyword evidence="7" id="KW-1185">Reference proteome</keyword>
<dbReference type="RefSeq" id="WP_317698004.1">
    <property type="nucleotide sequence ID" value="NZ_AP026801.1"/>
</dbReference>
<evidence type="ECO:0000313" key="7">
    <source>
        <dbReference type="Proteomes" id="UP001321804"/>
    </source>
</evidence>